<feature type="chain" id="PRO_5040853376" description="Secreted protein" evidence="1">
    <location>
        <begin position="21"/>
        <end position="60"/>
    </location>
</feature>
<accession>A0A9W8H3U9</accession>
<dbReference type="AlphaFoldDB" id="A0A9W8H3U9"/>
<reference evidence="2" key="1">
    <citation type="submission" date="2022-07" db="EMBL/GenBank/DDBJ databases">
        <title>Phylogenomic reconstructions and comparative analyses of Kickxellomycotina fungi.</title>
        <authorList>
            <person name="Reynolds N.K."/>
            <person name="Stajich J.E."/>
            <person name="Barry K."/>
            <person name="Grigoriev I.V."/>
            <person name="Crous P."/>
            <person name="Smith M.E."/>
        </authorList>
    </citation>
    <scope>NUCLEOTIDE SEQUENCE</scope>
    <source>
        <strain evidence="2">NBRC 105414</strain>
    </source>
</reference>
<feature type="non-terminal residue" evidence="2">
    <location>
        <position position="60"/>
    </location>
</feature>
<evidence type="ECO:0008006" key="4">
    <source>
        <dbReference type="Google" id="ProtNLM"/>
    </source>
</evidence>
<comment type="caution">
    <text evidence="2">The sequence shown here is derived from an EMBL/GenBank/DDBJ whole genome shotgun (WGS) entry which is preliminary data.</text>
</comment>
<gene>
    <name evidence="2" type="ORF">H4R18_005919</name>
</gene>
<proteinExistence type="predicted"/>
<sequence>MHAAAALLPLAVRHWNLVCAHIHSALCLDGLALFALHRSRPLTGQDLRDEACEEAFRESC</sequence>
<evidence type="ECO:0000313" key="2">
    <source>
        <dbReference type="EMBL" id="KAJ2775828.1"/>
    </source>
</evidence>
<evidence type="ECO:0000256" key="1">
    <source>
        <dbReference type="SAM" id="SignalP"/>
    </source>
</evidence>
<organism evidence="2 3">
    <name type="scientific">Coemansia javaensis</name>
    <dbReference type="NCBI Taxonomy" id="2761396"/>
    <lineage>
        <taxon>Eukaryota</taxon>
        <taxon>Fungi</taxon>
        <taxon>Fungi incertae sedis</taxon>
        <taxon>Zoopagomycota</taxon>
        <taxon>Kickxellomycotina</taxon>
        <taxon>Kickxellomycetes</taxon>
        <taxon>Kickxellales</taxon>
        <taxon>Kickxellaceae</taxon>
        <taxon>Coemansia</taxon>
    </lineage>
</organism>
<protein>
    <recommendedName>
        <fullName evidence="4">Secreted protein</fullName>
    </recommendedName>
</protein>
<keyword evidence="1" id="KW-0732">Signal</keyword>
<name>A0A9W8H3U9_9FUNG</name>
<dbReference type="EMBL" id="JANBUL010000410">
    <property type="protein sequence ID" value="KAJ2775828.1"/>
    <property type="molecule type" value="Genomic_DNA"/>
</dbReference>
<evidence type="ECO:0000313" key="3">
    <source>
        <dbReference type="Proteomes" id="UP001140217"/>
    </source>
</evidence>
<keyword evidence="3" id="KW-1185">Reference proteome</keyword>
<feature type="signal peptide" evidence="1">
    <location>
        <begin position="1"/>
        <end position="20"/>
    </location>
</feature>
<dbReference type="Proteomes" id="UP001140217">
    <property type="component" value="Unassembled WGS sequence"/>
</dbReference>